<keyword evidence="4 8" id="KW-0031">Aminopeptidase</keyword>
<dbReference type="EC" id="3.4.11.10" evidence="8"/>
<feature type="active site" evidence="8">
    <location>
        <position position="263"/>
    </location>
</feature>
<comment type="cofactor">
    <cofactor evidence="8">
        <name>Mn(2+)</name>
        <dbReference type="ChEBI" id="CHEBI:29035"/>
    </cofactor>
    <text evidence="8">Binds 2 manganese ions per subunit.</text>
</comment>
<keyword evidence="6 8" id="KW-0378">Hydrolase</keyword>
<dbReference type="CDD" id="cd00433">
    <property type="entry name" value="Peptidase_M17"/>
    <property type="match status" value="1"/>
</dbReference>
<comment type="subcellular location">
    <subcellularLocation>
        <location evidence="8">Cytoplasm</location>
    </subcellularLocation>
</comment>
<feature type="binding site" evidence="8">
    <location>
        <position position="274"/>
    </location>
    <ligand>
        <name>Mn(2+)</name>
        <dbReference type="ChEBI" id="CHEBI:29035"/>
        <label>2</label>
    </ligand>
</feature>
<dbReference type="SUPFAM" id="SSF53187">
    <property type="entry name" value="Zn-dependent exopeptidases"/>
    <property type="match status" value="1"/>
</dbReference>
<dbReference type="PANTHER" id="PTHR11963">
    <property type="entry name" value="LEUCINE AMINOPEPTIDASE-RELATED"/>
    <property type="match status" value="1"/>
</dbReference>
<dbReference type="Pfam" id="PF02789">
    <property type="entry name" value="Peptidase_M17_N"/>
    <property type="match status" value="1"/>
</dbReference>
<feature type="binding site" evidence="8">
    <location>
        <position position="335"/>
    </location>
    <ligand>
        <name>Mn(2+)</name>
        <dbReference type="ChEBI" id="CHEBI:29035"/>
        <label>1</label>
    </ligand>
</feature>
<dbReference type="InterPro" id="IPR011356">
    <property type="entry name" value="Leucine_aapep/pepB"/>
</dbReference>
<dbReference type="GO" id="GO:0030145">
    <property type="term" value="F:manganese ion binding"/>
    <property type="evidence" value="ECO:0007669"/>
    <property type="project" value="UniProtKB-UniRule"/>
</dbReference>
<dbReference type="PROSITE" id="PS00631">
    <property type="entry name" value="CYTOSOL_AP"/>
    <property type="match status" value="1"/>
</dbReference>
<dbReference type="AlphaFoldDB" id="A0A517MNH7"/>
<dbReference type="InterPro" id="IPR000819">
    <property type="entry name" value="Peptidase_M17_C"/>
</dbReference>
<organism evidence="10 11">
    <name type="scientific">Roseimaritima multifibrata</name>
    <dbReference type="NCBI Taxonomy" id="1930274"/>
    <lineage>
        <taxon>Bacteria</taxon>
        <taxon>Pseudomonadati</taxon>
        <taxon>Planctomycetota</taxon>
        <taxon>Planctomycetia</taxon>
        <taxon>Pirellulales</taxon>
        <taxon>Pirellulaceae</taxon>
        <taxon>Roseimaritima</taxon>
    </lineage>
</organism>
<feature type="binding site" evidence="8">
    <location>
        <position position="256"/>
    </location>
    <ligand>
        <name>Mn(2+)</name>
        <dbReference type="ChEBI" id="CHEBI:29035"/>
        <label>1</label>
    </ligand>
</feature>
<dbReference type="PRINTS" id="PR00481">
    <property type="entry name" value="LAMNOPPTDASE"/>
</dbReference>
<comment type="similarity">
    <text evidence="3 8">Belongs to the peptidase M17 family.</text>
</comment>
<dbReference type="InterPro" id="IPR008283">
    <property type="entry name" value="Peptidase_M17_N"/>
</dbReference>
<keyword evidence="8" id="KW-0963">Cytoplasm</keyword>
<sequence length="480" mass="50531">MEFKTSPNVLPSDCIVLGIDADGQLSKSAQTIDQQAGNVLSRAVKAGDISSKSGKTTLVPLPETSDHAAALVIATGKTEELSVEQAYRLGAISLKTLSDRQRDQIGVTLTAGWAPEFVEAFVAGACAGSNGQGIYLAEPKLMAPKTVTLVGADEAAVRSGQILGNSVNLTRRLVNEPGNVIYPETFAQRAKTVADECGLAIEIWDEKKLEEENCQAILAVGRGSVHPPRLVKITYNGAPDNKDAPVALVGKGVTFDSGGLSLKPSPSMLDMKMDMAGAATVLGVLQCIAQLKLPCNVVGYMGLAENMLDGDNYRLGDVIRSRSGKTIEIHNTDAEGRVVLADVLDVANEGNPASIVDLATLTGACLVALGTKIVGLMGNNDALQSEIQTAAKEVGEHVWPLPMHSFFDEQVRSKVADLKNVGDGRWGGSITAAKFLEAFVGDTPWLHMDIAGPAFADSATPEQDAGGTGAMVRTLVQWLR</sequence>
<dbReference type="HAMAP" id="MF_00181">
    <property type="entry name" value="Cytosol_peptidase_M17"/>
    <property type="match status" value="1"/>
</dbReference>
<name>A0A517MNH7_9BACT</name>
<evidence type="ECO:0000256" key="7">
    <source>
        <dbReference type="ARBA" id="ARBA00023211"/>
    </source>
</evidence>
<comment type="catalytic activity">
    <reaction evidence="1 8">
        <text>Release of an N-terminal amino acid, Xaa-|-Yaa-, in which Xaa is preferably Leu, but may be other amino acids including Pro although not Arg or Lys, and Yaa may be Pro. Amino acid amides and methyl esters are also readily hydrolyzed, but rates on arylamides are exceedingly low.</text>
        <dbReference type="EC" id="3.4.11.1"/>
    </reaction>
</comment>
<evidence type="ECO:0000256" key="8">
    <source>
        <dbReference type="HAMAP-Rule" id="MF_00181"/>
    </source>
</evidence>
<dbReference type="InterPro" id="IPR023042">
    <property type="entry name" value="Peptidase_M17_leu_NH2_pept"/>
</dbReference>
<comment type="catalytic activity">
    <reaction evidence="2 8">
        <text>Release of an N-terminal amino acid, preferentially leucine, but not glutamic or aspartic acids.</text>
        <dbReference type="EC" id="3.4.11.10"/>
    </reaction>
</comment>
<gene>
    <name evidence="8 10" type="primary">pepA</name>
    <name evidence="10" type="ORF">FF011L_52400</name>
</gene>
<feature type="binding site" evidence="8">
    <location>
        <position position="335"/>
    </location>
    <ligand>
        <name>Mn(2+)</name>
        <dbReference type="ChEBI" id="CHEBI:29035"/>
        <label>2</label>
    </ligand>
</feature>
<keyword evidence="7 8" id="KW-0464">Manganese</keyword>
<dbReference type="InterPro" id="IPR043472">
    <property type="entry name" value="Macro_dom-like"/>
</dbReference>
<evidence type="ECO:0000256" key="5">
    <source>
        <dbReference type="ARBA" id="ARBA00022670"/>
    </source>
</evidence>
<feature type="binding site" evidence="8">
    <location>
        <position position="251"/>
    </location>
    <ligand>
        <name>Mn(2+)</name>
        <dbReference type="ChEBI" id="CHEBI:29035"/>
        <label>2</label>
    </ligand>
</feature>
<dbReference type="EC" id="3.4.11.1" evidence="8"/>
<reference evidence="10 11" key="1">
    <citation type="submission" date="2019-02" db="EMBL/GenBank/DDBJ databases">
        <title>Deep-cultivation of Planctomycetes and their phenomic and genomic characterization uncovers novel biology.</title>
        <authorList>
            <person name="Wiegand S."/>
            <person name="Jogler M."/>
            <person name="Boedeker C."/>
            <person name="Pinto D."/>
            <person name="Vollmers J."/>
            <person name="Rivas-Marin E."/>
            <person name="Kohn T."/>
            <person name="Peeters S.H."/>
            <person name="Heuer A."/>
            <person name="Rast P."/>
            <person name="Oberbeckmann S."/>
            <person name="Bunk B."/>
            <person name="Jeske O."/>
            <person name="Meyerdierks A."/>
            <person name="Storesund J.E."/>
            <person name="Kallscheuer N."/>
            <person name="Luecker S."/>
            <person name="Lage O.M."/>
            <person name="Pohl T."/>
            <person name="Merkel B.J."/>
            <person name="Hornburger P."/>
            <person name="Mueller R.-W."/>
            <person name="Bruemmer F."/>
            <person name="Labrenz M."/>
            <person name="Spormann A.M."/>
            <person name="Op den Camp H."/>
            <person name="Overmann J."/>
            <person name="Amann R."/>
            <person name="Jetten M.S.M."/>
            <person name="Mascher T."/>
            <person name="Medema M.H."/>
            <person name="Devos D.P."/>
            <person name="Kaster A.-K."/>
            <person name="Ovreas L."/>
            <person name="Rohde M."/>
            <person name="Galperin M.Y."/>
            <person name="Jogler C."/>
        </authorList>
    </citation>
    <scope>NUCLEOTIDE SEQUENCE [LARGE SCALE GENOMIC DNA]</scope>
    <source>
        <strain evidence="10 11">FF011L</strain>
    </source>
</reference>
<evidence type="ECO:0000256" key="1">
    <source>
        <dbReference type="ARBA" id="ARBA00000135"/>
    </source>
</evidence>
<dbReference type="SUPFAM" id="SSF52949">
    <property type="entry name" value="Macro domain-like"/>
    <property type="match status" value="1"/>
</dbReference>
<keyword evidence="5 8" id="KW-0645">Protease</keyword>
<dbReference type="Pfam" id="PF00883">
    <property type="entry name" value="Peptidase_M17"/>
    <property type="match status" value="1"/>
</dbReference>
<dbReference type="Gene3D" id="3.40.220.10">
    <property type="entry name" value="Leucine Aminopeptidase, subunit E, domain 1"/>
    <property type="match status" value="1"/>
</dbReference>
<feature type="domain" description="Cytosol aminopeptidase" evidence="9">
    <location>
        <begin position="331"/>
        <end position="338"/>
    </location>
</feature>
<dbReference type="GO" id="GO:0006508">
    <property type="term" value="P:proteolysis"/>
    <property type="evidence" value="ECO:0007669"/>
    <property type="project" value="UniProtKB-KW"/>
</dbReference>
<feature type="active site" evidence="8">
    <location>
        <position position="337"/>
    </location>
</feature>
<feature type="binding site" evidence="8">
    <location>
        <position position="256"/>
    </location>
    <ligand>
        <name>Mn(2+)</name>
        <dbReference type="ChEBI" id="CHEBI:29035"/>
        <label>2</label>
    </ligand>
</feature>
<dbReference type="EMBL" id="CP036262">
    <property type="protein sequence ID" value="QDS96430.1"/>
    <property type="molecule type" value="Genomic_DNA"/>
</dbReference>
<feature type="binding site" evidence="8">
    <location>
        <position position="333"/>
    </location>
    <ligand>
        <name>Mn(2+)</name>
        <dbReference type="ChEBI" id="CHEBI:29035"/>
        <label>1</label>
    </ligand>
</feature>
<dbReference type="Gene3D" id="3.40.630.10">
    <property type="entry name" value="Zn peptidases"/>
    <property type="match status" value="1"/>
</dbReference>
<evidence type="ECO:0000313" key="10">
    <source>
        <dbReference type="EMBL" id="QDS96430.1"/>
    </source>
</evidence>
<protein>
    <recommendedName>
        <fullName evidence="8">Probable cytosol aminopeptidase</fullName>
        <ecNumber evidence="8">3.4.11.1</ecNumber>
    </recommendedName>
    <alternativeName>
        <fullName evidence="8">Leucine aminopeptidase</fullName>
        <shortName evidence="8">LAP</shortName>
        <ecNumber evidence="8">3.4.11.10</ecNumber>
    </alternativeName>
    <alternativeName>
        <fullName evidence="8">Leucyl aminopeptidase</fullName>
    </alternativeName>
</protein>
<evidence type="ECO:0000259" key="9">
    <source>
        <dbReference type="PROSITE" id="PS00631"/>
    </source>
</evidence>
<evidence type="ECO:0000256" key="4">
    <source>
        <dbReference type="ARBA" id="ARBA00022438"/>
    </source>
</evidence>
<accession>A0A517MNH7</accession>
<dbReference type="GO" id="GO:0005737">
    <property type="term" value="C:cytoplasm"/>
    <property type="evidence" value="ECO:0007669"/>
    <property type="project" value="UniProtKB-SubCell"/>
</dbReference>
<proteinExistence type="inferred from homology"/>
<dbReference type="RefSeq" id="WP_145354577.1">
    <property type="nucleotide sequence ID" value="NZ_CP036262.1"/>
</dbReference>
<dbReference type="PANTHER" id="PTHR11963:SF23">
    <property type="entry name" value="CYTOSOL AMINOPEPTIDASE"/>
    <property type="match status" value="1"/>
</dbReference>
<dbReference type="GO" id="GO:0070006">
    <property type="term" value="F:metalloaminopeptidase activity"/>
    <property type="evidence" value="ECO:0007669"/>
    <property type="project" value="InterPro"/>
</dbReference>
<evidence type="ECO:0000256" key="2">
    <source>
        <dbReference type="ARBA" id="ARBA00000967"/>
    </source>
</evidence>
<keyword evidence="11" id="KW-1185">Reference proteome</keyword>
<dbReference type="KEGG" id="rml:FF011L_52400"/>
<dbReference type="Proteomes" id="UP000320672">
    <property type="component" value="Chromosome"/>
</dbReference>
<evidence type="ECO:0000256" key="3">
    <source>
        <dbReference type="ARBA" id="ARBA00009528"/>
    </source>
</evidence>
<evidence type="ECO:0000256" key="6">
    <source>
        <dbReference type="ARBA" id="ARBA00022801"/>
    </source>
</evidence>
<dbReference type="NCBIfam" id="NF002073">
    <property type="entry name" value="PRK00913.1-2"/>
    <property type="match status" value="1"/>
</dbReference>
<dbReference type="OrthoDB" id="9809354at2"/>
<evidence type="ECO:0000313" key="11">
    <source>
        <dbReference type="Proteomes" id="UP000320672"/>
    </source>
</evidence>
<comment type="function">
    <text evidence="8">Presumably involved in the processing and regular turnover of intracellular proteins. Catalyzes the removal of unsubstituted N-terminal amino acids from various peptides.</text>
</comment>
<keyword evidence="8" id="KW-0479">Metal-binding</keyword>